<dbReference type="Proteomes" id="UP000557872">
    <property type="component" value="Unassembled WGS sequence"/>
</dbReference>
<feature type="transmembrane region" description="Helical" evidence="13">
    <location>
        <begin position="168"/>
        <end position="189"/>
    </location>
</feature>
<sequence>MPDQHSNSDPERENPHHSSHRGNFKQRLWEIIFEAETPAGRVFDIALLWFIGASVIVVMLESIPEFSKKYHDFLIFAEWTFTIAFTLEYLLRIWLVRRPWKYIFSFYGVVDLLSCVPGYVYLISGANSHFAVIRTLRLLRMFRVLKMVGHVRGADVILRGLAASRAKITVFFTAVLIFAILAGTVMYVVESGKEGSQFTSIPISIYYAIVSITTVGYGDVVACSALGKLITALMVLTGYAIIAVPTGIVAGDMVREAMYKDETTDACPGCGVHGHLRDAIYCRKCGEHLDA</sequence>
<keyword evidence="16" id="KW-1185">Reference proteome</keyword>
<dbReference type="InterPro" id="IPR028325">
    <property type="entry name" value="VG_K_chnl"/>
</dbReference>
<evidence type="ECO:0000256" key="10">
    <source>
        <dbReference type="ARBA" id="ARBA00023136"/>
    </source>
</evidence>
<evidence type="ECO:0000256" key="3">
    <source>
        <dbReference type="ARBA" id="ARBA00022538"/>
    </source>
</evidence>
<feature type="region of interest" description="Disordered" evidence="12">
    <location>
        <begin position="1"/>
        <end position="21"/>
    </location>
</feature>
<name>A0A851GNQ2_9BACT</name>
<comment type="caution">
    <text evidence="15">The sequence shown here is derived from an EMBL/GenBank/DDBJ whole genome shotgun (WGS) entry which is preliminary data.</text>
</comment>
<dbReference type="GO" id="GO:0001508">
    <property type="term" value="P:action potential"/>
    <property type="evidence" value="ECO:0007669"/>
    <property type="project" value="TreeGrafter"/>
</dbReference>
<keyword evidence="10 13" id="KW-0472">Membrane</keyword>
<feature type="transmembrane region" description="Helical" evidence="13">
    <location>
        <begin position="73"/>
        <end position="96"/>
    </location>
</feature>
<dbReference type="Pfam" id="PF00520">
    <property type="entry name" value="Ion_trans"/>
    <property type="match status" value="1"/>
</dbReference>
<keyword evidence="9" id="KW-0406">Ion transport</keyword>
<evidence type="ECO:0000256" key="6">
    <source>
        <dbReference type="ARBA" id="ARBA00022882"/>
    </source>
</evidence>
<evidence type="ECO:0000256" key="2">
    <source>
        <dbReference type="ARBA" id="ARBA00022448"/>
    </source>
</evidence>
<organism evidence="15 16">
    <name type="scientific">Oceaniferula marina</name>
    <dbReference type="NCBI Taxonomy" id="2748318"/>
    <lineage>
        <taxon>Bacteria</taxon>
        <taxon>Pseudomonadati</taxon>
        <taxon>Verrucomicrobiota</taxon>
        <taxon>Verrucomicrobiia</taxon>
        <taxon>Verrucomicrobiales</taxon>
        <taxon>Verrucomicrobiaceae</taxon>
        <taxon>Oceaniferula</taxon>
    </lineage>
</organism>
<keyword evidence="11" id="KW-0407">Ion channel</keyword>
<gene>
    <name evidence="15" type="ORF">HW115_14125</name>
</gene>
<evidence type="ECO:0000313" key="16">
    <source>
        <dbReference type="Proteomes" id="UP000557872"/>
    </source>
</evidence>
<evidence type="ECO:0000256" key="13">
    <source>
        <dbReference type="SAM" id="Phobius"/>
    </source>
</evidence>
<evidence type="ECO:0000256" key="12">
    <source>
        <dbReference type="SAM" id="MobiDB-lite"/>
    </source>
</evidence>
<feature type="transmembrane region" description="Helical" evidence="13">
    <location>
        <begin position="42"/>
        <end position="61"/>
    </location>
</feature>
<evidence type="ECO:0000256" key="7">
    <source>
        <dbReference type="ARBA" id="ARBA00022958"/>
    </source>
</evidence>
<proteinExistence type="predicted"/>
<feature type="domain" description="Ion transport" evidence="14">
    <location>
        <begin position="41"/>
        <end position="252"/>
    </location>
</feature>
<evidence type="ECO:0000256" key="8">
    <source>
        <dbReference type="ARBA" id="ARBA00022989"/>
    </source>
</evidence>
<evidence type="ECO:0000256" key="4">
    <source>
        <dbReference type="ARBA" id="ARBA00022692"/>
    </source>
</evidence>
<evidence type="ECO:0000256" key="9">
    <source>
        <dbReference type="ARBA" id="ARBA00023065"/>
    </source>
</evidence>
<dbReference type="Gene3D" id="1.10.287.70">
    <property type="match status" value="1"/>
</dbReference>
<keyword evidence="2" id="KW-0813">Transport</keyword>
<dbReference type="Gene3D" id="1.20.120.350">
    <property type="entry name" value="Voltage-gated potassium channels. Chain C"/>
    <property type="match status" value="1"/>
</dbReference>
<feature type="transmembrane region" description="Helical" evidence="13">
    <location>
        <begin position="201"/>
        <end position="218"/>
    </location>
</feature>
<dbReference type="GO" id="GO:0008076">
    <property type="term" value="C:voltage-gated potassium channel complex"/>
    <property type="evidence" value="ECO:0007669"/>
    <property type="project" value="InterPro"/>
</dbReference>
<dbReference type="InterPro" id="IPR005821">
    <property type="entry name" value="Ion_trans_dom"/>
</dbReference>
<keyword evidence="5" id="KW-0631">Potassium channel</keyword>
<keyword evidence="8 13" id="KW-1133">Transmembrane helix</keyword>
<evidence type="ECO:0000256" key="5">
    <source>
        <dbReference type="ARBA" id="ARBA00022826"/>
    </source>
</evidence>
<evidence type="ECO:0000313" key="15">
    <source>
        <dbReference type="EMBL" id="NWK56755.1"/>
    </source>
</evidence>
<comment type="subcellular location">
    <subcellularLocation>
        <location evidence="1">Membrane</location>
        <topology evidence="1">Multi-pass membrane protein</topology>
    </subcellularLocation>
</comment>
<dbReference type="GO" id="GO:0005249">
    <property type="term" value="F:voltage-gated potassium channel activity"/>
    <property type="evidence" value="ECO:0007669"/>
    <property type="project" value="InterPro"/>
</dbReference>
<evidence type="ECO:0000256" key="1">
    <source>
        <dbReference type="ARBA" id="ARBA00004141"/>
    </source>
</evidence>
<dbReference type="SUPFAM" id="SSF81324">
    <property type="entry name" value="Voltage-gated potassium channels"/>
    <property type="match status" value="1"/>
</dbReference>
<accession>A0A851GNQ2</accession>
<reference evidence="15 16" key="1">
    <citation type="submission" date="2020-07" db="EMBL/GenBank/DDBJ databases">
        <title>Roseicoccus Jingziensis gen. nov., sp. nov., isolated from coastal seawater.</title>
        <authorList>
            <person name="Feng X."/>
        </authorList>
    </citation>
    <scope>NUCLEOTIDE SEQUENCE [LARGE SCALE GENOMIC DNA]</scope>
    <source>
        <strain evidence="15 16">N1E253</strain>
    </source>
</reference>
<feature type="transmembrane region" description="Helical" evidence="13">
    <location>
        <begin position="230"/>
        <end position="250"/>
    </location>
</feature>
<keyword evidence="4 13" id="KW-0812">Transmembrane</keyword>
<keyword evidence="3" id="KW-0633">Potassium transport</keyword>
<protein>
    <submittedName>
        <fullName evidence="15">Ion transporter</fullName>
    </submittedName>
</protein>
<dbReference type="AlphaFoldDB" id="A0A851GNQ2"/>
<dbReference type="PANTHER" id="PTHR11537">
    <property type="entry name" value="VOLTAGE-GATED POTASSIUM CHANNEL"/>
    <property type="match status" value="1"/>
</dbReference>
<feature type="compositionally biased region" description="Basic and acidic residues" evidence="12">
    <location>
        <begin position="1"/>
        <end position="16"/>
    </location>
</feature>
<keyword evidence="7" id="KW-0630">Potassium</keyword>
<keyword evidence="6" id="KW-0851">Voltage-gated channel</keyword>
<dbReference type="RefSeq" id="WP_178933556.1">
    <property type="nucleotide sequence ID" value="NZ_JACBAZ010000006.1"/>
</dbReference>
<evidence type="ECO:0000256" key="11">
    <source>
        <dbReference type="ARBA" id="ARBA00023303"/>
    </source>
</evidence>
<dbReference type="PANTHER" id="PTHR11537:SF254">
    <property type="entry name" value="POTASSIUM VOLTAGE-GATED CHANNEL PROTEIN SHAB"/>
    <property type="match status" value="1"/>
</dbReference>
<evidence type="ECO:0000259" key="14">
    <source>
        <dbReference type="Pfam" id="PF00520"/>
    </source>
</evidence>
<dbReference type="InterPro" id="IPR027359">
    <property type="entry name" value="Volt_channel_dom_sf"/>
</dbReference>
<feature type="transmembrane region" description="Helical" evidence="13">
    <location>
        <begin position="102"/>
        <end position="123"/>
    </location>
</feature>
<dbReference type="EMBL" id="JACBAZ010000006">
    <property type="protein sequence ID" value="NWK56755.1"/>
    <property type="molecule type" value="Genomic_DNA"/>
</dbReference>
<dbReference type="PRINTS" id="PR00169">
    <property type="entry name" value="KCHANNEL"/>
</dbReference>